<sequence>MMAATKLIIFLFSFCFVLDGGIGRKDSLCDPTIICNKTRDYDIQKPFCGSDGSTYTSICELKTIICKGINVIKLFDGSCQKLDLNSNGVLEQKEYKLFRREIRKWNLFKRCAKNFVSFCDSNGDLKISTKEWEFCTLEASLNISLISIETQSHANPFLHILIPD</sequence>
<name>A0AC35U8I2_9BILA</name>
<dbReference type="Proteomes" id="UP000095286">
    <property type="component" value="Unplaced"/>
</dbReference>
<organism evidence="1 2">
    <name type="scientific">Rhabditophanes sp. KR3021</name>
    <dbReference type="NCBI Taxonomy" id="114890"/>
    <lineage>
        <taxon>Eukaryota</taxon>
        <taxon>Metazoa</taxon>
        <taxon>Ecdysozoa</taxon>
        <taxon>Nematoda</taxon>
        <taxon>Chromadorea</taxon>
        <taxon>Rhabditida</taxon>
        <taxon>Tylenchina</taxon>
        <taxon>Panagrolaimomorpha</taxon>
        <taxon>Strongyloidoidea</taxon>
        <taxon>Alloionematidae</taxon>
        <taxon>Rhabditophanes</taxon>
    </lineage>
</organism>
<evidence type="ECO:0000313" key="1">
    <source>
        <dbReference type="Proteomes" id="UP000095286"/>
    </source>
</evidence>
<protein>
    <submittedName>
        <fullName evidence="2">Kazal-like domain-containing protein</fullName>
    </submittedName>
</protein>
<reference evidence="2" key="1">
    <citation type="submission" date="2016-11" db="UniProtKB">
        <authorList>
            <consortium name="WormBaseParasite"/>
        </authorList>
    </citation>
    <scope>IDENTIFICATION</scope>
    <source>
        <strain evidence="2">KR3021</strain>
    </source>
</reference>
<proteinExistence type="predicted"/>
<accession>A0AC35U8I2</accession>
<dbReference type="WBParaSite" id="RSKR_0000894000.1">
    <property type="protein sequence ID" value="RSKR_0000894000.1"/>
    <property type="gene ID" value="RSKR_0000894000"/>
</dbReference>
<evidence type="ECO:0000313" key="2">
    <source>
        <dbReference type="WBParaSite" id="RSKR_0000894000.1"/>
    </source>
</evidence>